<sequence>PSTKIDVDCILKCDKQFVKSDGSQMTTAGNLEMKYDQTNPNLYTVECKDTLHYTTFKTSANGNPFYTATKFECDPTKGWDAKDVAEQIAKFEKE</sequence>
<dbReference type="AlphaFoldDB" id="A0AAN5CSE7"/>
<feature type="non-terminal residue" evidence="1">
    <location>
        <position position="1"/>
    </location>
</feature>
<proteinExistence type="predicted"/>
<comment type="caution">
    <text evidence="1">The sequence shown here is derived from an EMBL/GenBank/DDBJ whole genome shotgun (WGS) entry which is preliminary data.</text>
</comment>
<organism evidence="1 2">
    <name type="scientific">Pristionchus mayeri</name>
    <dbReference type="NCBI Taxonomy" id="1317129"/>
    <lineage>
        <taxon>Eukaryota</taxon>
        <taxon>Metazoa</taxon>
        <taxon>Ecdysozoa</taxon>
        <taxon>Nematoda</taxon>
        <taxon>Chromadorea</taxon>
        <taxon>Rhabditida</taxon>
        <taxon>Rhabditina</taxon>
        <taxon>Diplogasteromorpha</taxon>
        <taxon>Diplogasteroidea</taxon>
        <taxon>Neodiplogasteridae</taxon>
        <taxon>Pristionchus</taxon>
    </lineage>
</organism>
<accession>A0AAN5CSE7</accession>
<dbReference type="Proteomes" id="UP001328107">
    <property type="component" value="Unassembled WGS sequence"/>
</dbReference>
<reference evidence="2" key="1">
    <citation type="submission" date="2022-10" db="EMBL/GenBank/DDBJ databases">
        <title>Genome assembly of Pristionchus species.</title>
        <authorList>
            <person name="Yoshida K."/>
            <person name="Sommer R.J."/>
        </authorList>
    </citation>
    <scope>NUCLEOTIDE SEQUENCE [LARGE SCALE GENOMIC DNA]</scope>
    <source>
        <strain evidence="2">RS5460</strain>
    </source>
</reference>
<keyword evidence="2" id="KW-1185">Reference proteome</keyword>
<dbReference type="EMBL" id="BTRK01000004">
    <property type="protein sequence ID" value="GMR49509.1"/>
    <property type="molecule type" value="Genomic_DNA"/>
</dbReference>
<name>A0AAN5CSE7_9BILA</name>
<evidence type="ECO:0000313" key="1">
    <source>
        <dbReference type="EMBL" id="GMR49509.1"/>
    </source>
</evidence>
<gene>
    <name evidence="1" type="ORF">PMAYCL1PPCAC_19704</name>
</gene>
<protein>
    <submittedName>
        <fullName evidence="1">Uncharacterized protein</fullName>
    </submittedName>
</protein>
<feature type="non-terminal residue" evidence="1">
    <location>
        <position position="94"/>
    </location>
</feature>
<evidence type="ECO:0000313" key="2">
    <source>
        <dbReference type="Proteomes" id="UP001328107"/>
    </source>
</evidence>